<keyword evidence="1" id="KW-1133">Transmembrane helix</keyword>
<dbReference type="Proteomes" id="UP000807306">
    <property type="component" value="Unassembled WGS sequence"/>
</dbReference>
<keyword evidence="3" id="KW-1185">Reference proteome</keyword>
<comment type="caution">
    <text evidence="2">The sequence shown here is derived from an EMBL/GenBank/DDBJ whole genome shotgun (WGS) entry which is preliminary data.</text>
</comment>
<feature type="transmembrane region" description="Helical" evidence="1">
    <location>
        <begin position="262"/>
        <end position="282"/>
    </location>
</feature>
<evidence type="ECO:0000313" key="3">
    <source>
        <dbReference type="Proteomes" id="UP000807306"/>
    </source>
</evidence>
<sequence length="367" mass="41571">MLNPPNLRPNTFIQLMKPSDFIPNHVESSYSQPAILNPMVAGLYKVPLRAEYEELASYLLVGSLSASIWDFISCLRKDHLVVFTTKFSFNTFVFVLLRLTGVMVLLLNTARDTMKVQHCAALSIINNTCIATNRTCVSYIFFTRICAVYPYNRVVKSFFAIFGGLIVASLLLMFGSGLFIASHLGPTMYCFSILDPKQKYLILPTPLLDTVFDALVCIAITYKLAPARRDTQSRHQGRTEWQMPSRRHFRSLSERFLRDSQLYCVLTASIKIPELIMFLLFFVSKSPAFNVLFYILTFPDFAIINALTSRVYRDLKLGQPGLLAVRDEESRYVTPLRFAASDQSATIDTTASTRSCVVRSPHEYPPT</sequence>
<dbReference type="OrthoDB" id="3038990at2759"/>
<gene>
    <name evidence="2" type="ORF">CPB83DRAFT_863043</name>
</gene>
<feature type="transmembrane region" description="Helical" evidence="1">
    <location>
        <begin position="154"/>
        <end position="181"/>
    </location>
</feature>
<dbReference type="AlphaFoldDB" id="A0A9P6JJI9"/>
<feature type="transmembrane region" description="Helical" evidence="1">
    <location>
        <begin position="55"/>
        <end position="75"/>
    </location>
</feature>
<keyword evidence="1" id="KW-0812">Transmembrane</keyword>
<feature type="transmembrane region" description="Helical" evidence="1">
    <location>
        <begin position="87"/>
        <end position="108"/>
    </location>
</feature>
<protein>
    <submittedName>
        <fullName evidence="2">Uncharacterized protein</fullName>
    </submittedName>
</protein>
<name>A0A9P6JJI9_9AGAR</name>
<keyword evidence="1" id="KW-0472">Membrane</keyword>
<evidence type="ECO:0000256" key="1">
    <source>
        <dbReference type="SAM" id="Phobius"/>
    </source>
</evidence>
<accession>A0A9P6JJI9</accession>
<proteinExistence type="predicted"/>
<dbReference type="EMBL" id="MU157920">
    <property type="protein sequence ID" value="KAF9523307.1"/>
    <property type="molecule type" value="Genomic_DNA"/>
</dbReference>
<feature type="transmembrane region" description="Helical" evidence="1">
    <location>
        <begin position="201"/>
        <end position="225"/>
    </location>
</feature>
<evidence type="ECO:0000313" key="2">
    <source>
        <dbReference type="EMBL" id="KAF9523307.1"/>
    </source>
</evidence>
<organism evidence="2 3">
    <name type="scientific">Crepidotus variabilis</name>
    <dbReference type="NCBI Taxonomy" id="179855"/>
    <lineage>
        <taxon>Eukaryota</taxon>
        <taxon>Fungi</taxon>
        <taxon>Dikarya</taxon>
        <taxon>Basidiomycota</taxon>
        <taxon>Agaricomycotina</taxon>
        <taxon>Agaricomycetes</taxon>
        <taxon>Agaricomycetidae</taxon>
        <taxon>Agaricales</taxon>
        <taxon>Agaricineae</taxon>
        <taxon>Crepidotaceae</taxon>
        <taxon>Crepidotus</taxon>
    </lineage>
</organism>
<feature type="transmembrane region" description="Helical" evidence="1">
    <location>
        <begin position="288"/>
        <end position="307"/>
    </location>
</feature>
<reference evidence="2" key="1">
    <citation type="submission" date="2020-11" db="EMBL/GenBank/DDBJ databases">
        <authorList>
            <consortium name="DOE Joint Genome Institute"/>
            <person name="Ahrendt S."/>
            <person name="Riley R."/>
            <person name="Andreopoulos W."/>
            <person name="Labutti K."/>
            <person name="Pangilinan J."/>
            <person name="Ruiz-Duenas F.J."/>
            <person name="Barrasa J.M."/>
            <person name="Sanchez-Garcia M."/>
            <person name="Camarero S."/>
            <person name="Miyauchi S."/>
            <person name="Serrano A."/>
            <person name="Linde D."/>
            <person name="Babiker R."/>
            <person name="Drula E."/>
            <person name="Ayuso-Fernandez I."/>
            <person name="Pacheco R."/>
            <person name="Padilla G."/>
            <person name="Ferreira P."/>
            <person name="Barriuso J."/>
            <person name="Kellner H."/>
            <person name="Castanera R."/>
            <person name="Alfaro M."/>
            <person name="Ramirez L."/>
            <person name="Pisabarro A.G."/>
            <person name="Kuo A."/>
            <person name="Tritt A."/>
            <person name="Lipzen A."/>
            <person name="He G."/>
            <person name="Yan M."/>
            <person name="Ng V."/>
            <person name="Cullen D."/>
            <person name="Martin F."/>
            <person name="Rosso M.-N."/>
            <person name="Henrissat B."/>
            <person name="Hibbett D."/>
            <person name="Martinez A.T."/>
            <person name="Grigoriev I.V."/>
        </authorList>
    </citation>
    <scope>NUCLEOTIDE SEQUENCE</scope>
    <source>
        <strain evidence="2">CBS 506.95</strain>
    </source>
</reference>